<sequence length="248" mass="27030">MLKGMLTIAKATSKPHVVSVRDRMSLARAHIIERSPVWEMLRDMQLGADSRLPPYNLSSSTPSSLPWSLLVTIRAAGRATQVTLLLLTSVGDSVGGKDLSLSLVNSYAQRLIQKLIVVEKLNRSQSRRRGEVPGKRPPERPQVFSYTNICLTARATGGLERGTPYLALINTGCVLGSGSEVLLMLLSTGVGLGYPRQWSRVSPSDSPWQKSRVQQSSGLGSHHSDLILLQSDTWPPRPVRAVSRANGD</sequence>
<dbReference type="AlphaFoldDB" id="A0AAD7TE41"/>
<organism evidence="2 3">
    <name type="scientific">Aldrovandia affinis</name>
    <dbReference type="NCBI Taxonomy" id="143900"/>
    <lineage>
        <taxon>Eukaryota</taxon>
        <taxon>Metazoa</taxon>
        <taxon>Chordata</taxon>
        <taxon>Craniata</taxon>
        <taxon>Vertebrata</taxon>
        <taxon>Euteleostomi</taxon>
        <taxon>Actinopterygii</taxon>
        <taxon>Neopterygii</taxon>
        <taxon>Teleostei</taxon>
        <taxon>Notacanthiformes</taxon>
        <taxon>Halosauridae</taxon>
        <taxon>Aldrovandia</taxon>
    </lineage>
</organism>
<feature type="compositionally biased region" description="Polar residues" evidence="1">
    <location>
        <begin position="200"/>
        <end position="219"/>
    </location>
</feature>
<gene>
    <name evidence="2" type="ORF">AAFF_G00000470</name>
</gene>
<dbReference type="Proteomes" id="UP001221898">
    <property type="component" value="Unassembled WGS sequence"/>
</dbReference>
<evidence type="ECO:0000256" key="1">
    <source>
        <dbReference type="SAM" id="MobiDB-lite"/>
    </source>
</evidence>
<dbReference type="InterPro" id="IPR027857">
    <property type="entry name" value="SCRE"/>
</dbReference>
<dbReference type="PANTHER" id="PTHR31408">
    <property type="entry name" value="HYPOTHETICAL PROTEIN LOC689986"/>
    <property type="match status" value="1"/>
</dbReference>
<keyword evidence="3" id="KW-1185">Reference proteome</keyword>
<dbReference type="GO" id="GO:0005694">
    <property type="term" value="C:chromosome"/>
    <property type="evidence" value="ECO:0007669"/>
    <property type="project" value="TreeGrafter"/>
</dbReference>
<dbReference type="GO" id="GO:0007130">
    <property type="term" value="P:synaptonemal complex assembly"/>
    <property type="evidence" value="ECO:0007669"/>
    <property type="project" value="InterPro"/>
</dbReference>
<feature type="region of interest" description="Disordered" evidence="1">
    <location>
        <begin position="200"/>
        <end position="220"/>
    </location>
</feature>
<proteinExistence type="predicted"/>
<evidence type="ECO:0000313" key="2">
    <source>
        <dbReference type="EMBL" id="KAJ8418548.1"/>
    </source>
</evidence>
<dbReference type="GO" id="GO:0007131">
    <property type="term" value="P:reciprocal meiotic recombination"/>
    <property type="evidence" value="ECO:0007669"/>
    <property type="project" value="TreeGrafter"/>
</dbReference>
<evidence type="ECO:0000313" key="3">
    <source>
        <dbReference type="Proteomes" id="UP001221898"/>
    </source>
</evidence>
<reference evidence="2" key="1">
    <citation type="journal article" date="2023" name="Science">
        <title>Genome structures resolve the early diversification of teleost fishes.</title>
        <authorList>
            <person name="Parey E."/>
            <person name="Louis A."/>
            <person name="Montfort J."/>
            <person name="Bouchez O."/>
            <person name="Roques C."/>
            <person name="Iampietro C."/>
            <person name="Lluch J."/>
            <person name="Castinel A."/>
            <person name="Donnadieu C."/>
            <person name="Desvignes T."/>
            <person name="Floi Bucao C."/>
            <person name="Jouanno E."/>
            <person name="Wen M."/>
            <person name="Mejri S."/>
            <person name="Dirks R."/>
            <person name="Jansen H."/>
            <person name="Henkel C."/>
            <person name="Chen W.J."/>
            <person name="Zahm M."/>
            <person name="Cabau C."/>
            <person name="Klopp C."/>
            <person name="Thompson A.W."/>
            <person name="Robinson-Rechavi M."/>
            <person name="Braasch I."/>
            <person name="Lecointre G."/>
            <person name="Bobe J."/>
            <person name="Postlethwait J.H."/>
            <person name="Berthelot C."/>
            <person name="Roest Crollius H."/>
            <person name="Guiguen Y."/>
        </authorList>
    </citation>
    <scope>NUCLEOTIDE SEQUENCE</scope>
    <source>
        <strain evidence="2">NC1722</strain>
    </source>
</reference>
<comment type="caution">
    <text evidence="2">The sequence shown here is derived from an EMBL/GenBank/DDBJ whole genome shotgun (WGS) entry which is preliminary data.</text>
</comment>
<dbReference type="PANTHER" id="PTHR31408:SF2">
    <property type="entry name" value="PROTEIN SPO16 HOMOLOG"/>
    <property type="match status" value="1"/>
</dbReference>
<dbReference type="Pfam" id="PF15162">
    <property type="entry name" value="SCRE"/>
    <property type="match status" value="1"/>
</dbReference>
<accession>A0AAD7TE41</accession>
<dbReference type="EMBL" id="JAINUG010000001">
    <property type="protein sequence ID" value="KAJ8418548.1"/>
    <property type="molecule type" value="Genomic_DNA"/>
</dbReference>
<protein>
    <submittedName>
        <fullName evidence="2">Uncharacterized protein</fullName>
    </submittedName>
</protein>
<name>A0AAD7TE41_9TELE</name>